<evidence type="ECO:0000256" key="1">
    <source>
        <dbReference type="SAM" id="MobiDB-lite"/>
    </source>
</evidence>
<accession>A0AAV7LVV4</accession>
<organism evidence="2 3">
    <name type="scientific">Pleurodeles waltl</name>
    <name type="common">Iberian ribbed newt</name>
    <dbReference type="NCBI Taxonomy" id="8319"/>
    <lineage>
        <taxon>Eukaryota</taxon>
        <taxon>Metazoa</taxon>
        <taxon>Chordata</taxon>
        <taxon>Craniata</taxon>
        <taxon>Vertebrata</taxon>
        <taxon>Euteleostomi</taxon>
        <taxon>Amphibia</taxon>
        <taxon>Batrachia</taxon>
        <taxon>Caudata</taxon>
        <taxon>Salamandroidea</taxon>
        <taxon>Salamandridae</taxon>
        <taxon>Pleurodelinae</taxon>
        <taxon>Pleurodeles</taxon>
    </lineage>
</organism>
<feature type="compositionally biased region" description="Basic and acidic residues" evidence="1">
    <location>
        <begin position="63"/>
        <end position="73"/>
    </location>
</feature>
<feature type="compositionally biased region" description="Basic and acidic residues" evidence="1">
    <location>
        <begin position="112"/>
        <end position="122"/>
    </location>
</feature>
<name>A0AAV7LVV4_PLEWA</name>
<dbReference type="EMBL" id="JANPWB010000014">
    <property type="protein sequence ID" value="KAJ1094874.1"/>
    <property type="molecule type" value="Genomic_DNA"/>
</dbReference>
<sequence>MYRAHASPQANVQSMGVPTSYCTEHARPRKILYRAHTSPQATIQSTCVPRSGDSANSGGSREVPARETEERHGQGILRTRAASGRYRQERQKNATGNAGSDAATVPMVTWERGSDVSGKPDTESTAAVRGVIGVARS</sequence>
<feature type="compositionally biased region" description="Polar residues" evidence="1">
    <location>
        <begin position="37"/>
        <end position="59"/>
    </location>
</feature>
<protein>
    <submittedName>
        <fullName evidence="2">Uncharacterized protein</fullName>
    </submittedName>
</protein>
<gene>
    <name evidence="2" type="ORF">NDU88_000054</name>
</gene>
<comment type="caution">
    <text evidence="2">The sequence shown here is derived from an EMBL/GenBank/DDBJ whole genome shotgun (WGS) entry which is preliminary data.</text>
</comment>
<evidence type="ECO:0000313" key="2">
    <source>
        <dbReference type="EMBL" id="KAJ1094874.1"/>
    </source>
</evidence>
<dbReference type="AlphaFoldDB" id="A0AAV7LVV4"/>
<dbReference type="Proteomes" id="UP001066276">
    <property type="component" value="Chromosome 10"/>
</dbReference>
<proteinExistence type="predicted"/>
<evidence type="ECO:0000313" key="3">
    <source>
        <dbReference type="Proteomes" id="UP001066276"/>
    </source>
</evidence>
<feature type="region of interest" description="Disordered" evidence="1">
    <location>
        <begin position="36"/>
        <end position="137"/>
    </location>
</feature>
<reference evidence="2" key="1">
    <citation type="journal article" date="2022" name="bioRxiv">
        <title>Sequencing and chromosome-scale assembly of the giantPleurodeles waltlgenome.</title>
        <authorList>
            <person name="Brown T."/>
            <person name="Elewa A."/>
            <person name="Iarovenko S."/>
            <person name="Subramanian E."/>
            <person name="Araus A.J."/>
            <person name="Petzold A."/>
            <person name="Susuki M."/>
            <person name="Suzuki K.-i.T."/>
            <person name="Hayashi T."/>
            <person name="Toyoda A."/>
            <person name="Oliveira C."/>
            <person name="Osipova E."/>
            <person name="Leigh N.D."/>
            <person name="Simon A."/>
            <person name="Yun M.H."/>
        </authorList>
    </citation>
    <scope>NUCLEOTIDE SEQUENCE</scope>
    <source>
        <strain evidence="2">20211129_DDA</strain>
        <tissue evidence="2">Liver</tissue>
    </source>
</reference>
<keyword evidence="3" id="KW-1185">Reference proteome</keyword>